<evidence type="ECO:0000313" key="3">
    <source>
        <dbReference type="WBParaSite" id="MBELARI_LOCUS11464"/>
    </source>
</evidence>
<name>A0AAF3EBY2_9BILA</name>
<dbReference type="PANTHER" id="PTHR45830:SF15">
    <property type="entry name" value="SERPENTINE RECEPTOR, CLASS I"/>
    <property type="match status" value="1"/>
</dbReference>
<keyword evidence="1" id="KW-1133">Transmembrane helix</keyword>
<dbReference type="PANTHER" id="PTHR45830">
    <property type="entry name" value="SERPENTINE RECEPTOR, CLASS I"/>
    <property type="match status" value="1"/>
</dbReference>
<evidence type="ECO:0000256" key="1">
    <source>
        <dbReference type="SAM" id="Phobius"/>
    </source>
</evidence>
<keyword evidence="1" id="KW-0472">Membrane</keyword>
<feature type="transmembrane region" description="Helical" evidence="1">
    <location>
        <begin position="29"/>
        <end position="50"/>
    </location>
</feature>
<proteinExistence type="predicted"/>
<feature type="transmembrane region" description="Helical" evidence="1">
    <location>
        <begin position="168"/>
        <end position="190"/>
    </location>
</feature>
<accession>A0AAF3EBY2</accession>
<keyword evidence="1" id="KW-0812">Transmembrane</keyword>
<dbReference type="Proteomes" id="UP000887575">
    <property type="component" value="Unassembled WGS sequence"/>
</dbReference>
<protein>
    <submittedName>
        <fullName evidence="3">Uncharacterized protein</fullName>
    </submittedName>
</protein>
<reference evidence="3" key="1">
    <citation type="submission" date="2024-02" db="UniProtKB">
        <authorList>
            <consortium name="WormBaseParasite"/>
        </authorList>
    </citation>
    <scope>IDENTIFICATION</scope>
</reference>
<organism evidence="2 3">
    <name type="scientific">Mesorhabditis belari</name>
    <dbReference type="NCBI Taxonomy" id="2138241"/>
    <lineage>
        <taxon>Eukaryota</taxon>
        <taxon>Metazoa</taxon>
        <taxon>Ecdysozoa</taxon>
        <taxon>Nematoda</taxon>
        <taxon>Chromadorea</taxon>
        <taxon>Rhabditida</taxon>
        <taxon>Rhabditina</taxon>
        <taxon>Rhabditomorpha</taxon>
        <taxon>Rhabditoidea</taxon>
        <taxon>Rhabditidae</taxon>
        <taxon>Mesorhabditinae</taxon>
        <taxon>Mesorhabditis</taxon>
    </lineage>
</organism>
<dbReference type="InterPro" id="IPR019422">
    <property type="entry name" value="7TM_GPCR_serpentine_rcpt_Srh"/>
</dbReference>
<dbReference type="WBParaSite" id="MBELARI_LOCUS11464">
    <property type="protein sequence ID" value="MBELARI_LOCUS11464"/>
    <property type="gene ID" value="MBELARI_LOCUS11464"/>
</dbReference>
<feature type="transmembrane region" description="Helical" evidence="1">
    <location>
        <begin position="88"/>
        <end position="114"/>
    </location>
</feature>
<dbReference type="Pfam" id="PF10318">
    <property type="entry name" value="7TM_GPCR_Srh"/>
    <property type="match status" value="1"/>
</dbReference>
<dbReference type="AlphaFoldDB" id="A0AAF3EBY2"/>
<sequence length="226" mass="25837">MAVILLFIRQQNILPATHFAKIPETHYPYAIFAHYLLPALAPVALGLSMLGNDAEQALQTFSEKYPYIIPLLNQPHSFAFDSSSATKLLTLIFGACLFCLLYLLLLLATIFTSLKAQEKFMSEKTMTMQKSWLRRVYLQIIILFIHLAIPAGWFGVVLSLEVVQLVDYAPYFVILLAEQGITSTISYFTYSSYQEHTRTLIKRRFLTEKYHQSTGRPVTPMERTQS</sequence>
<evidence type="ECO:0000313" key="2">
    <source>
        <dbReference type="Proteomes" id="UP000887575"/>
    </source>
</evidence>
<feature type="transmembrane region" description="Helical" evidence="1">
    <location>
        <begin position="135"/>
        <end position="156"/>
    </location>
</feature>
<keyword evidence="2" id="KW-1185">Reference proteome</keyword>